<protein>
    <submittedName>
        <fullName evidence="2">Uncharacterized protein</fullName>
    </submittedName>
</protein>
<organism evidence="2 3">
    <name type="scientific">Virgibacillus natechei</name>
    <dbReference type="NCBI Taxonomy" id="1216297"/>
    <lineage>
        <taxon>Bacteria</taxon>
        <taxon>Bacillati</taxon>
        <taxon>Bacillota</taxon>
        <taxon>Bacilli</taxon>
        <taxon>Bacillales</taxon>
        <taxon>Bacillaceae</taxon>
        <taxon>Virgibacillus</taxon>
    </lineage>
</organism>
<gene>
    <name evidence="2" type="ORF">J2Z83_000099</name>
</gene>
<evidence type="ECO:0000256" key="1">
    <source>
        <dbReference type="SAM" id="Phobius"/>
    </source>
</evidence>
<comment type="caution">
    <text evidence="2">The sequence shown here is derived from an EMBL/GenBank/DDBJ whole genome shotgun (WGS) entry which is preliminary data.</text>
</comment>
<feature type="transmembrane region" description="Helical" evidence="1">
    <location>
        <begin position="23"/>
        <end position="43"/>
    </location>
</feature>
<keyword evidence="1" id="KW-1133">Transmembrane helix</keyword>
<dbReference type="EMBL" id="JAGGKX010000001">
    <property type="protein sequence ID" value="MBP1968007.1"/>
    <property type="molecule type" value="Genomic_DNA"/>
</dbReference>
<name>A0ABS4IAQ6_9BACI</name>
<dbReference type="Proteomes" id="UP001519345">
    <property type="component" value="Unassembled WGS sequence"/>
</dbReference>
<keyword evidence="1" id="KW-0812">Transmembrane</keyword>
<reference evidence="2 3" key="1">
    <citation type="submission" date="2021-03" db="EMBL/GenBank/DDBJ databases">
        <title>Genomic Encyclopedia of Type Strains, Phase IV (KMG-IV): sequencing the most valuable type-strain genomes for metagenomic binning, comparative biology and taxonomic classification.</title>
        <authorList>
            <person name="Goeker M."/>
        </authorList>
    </citation>
    <scope>NUCLEOTIDE SEQUENCE [LARGE SCALE GENOMIC DNA]</scope>
    <source>
        <strain evidence="2 3">DSM 25609</strain>
    </source>
</reference>
<evidence type="ECO:0000313" key="3">
    <source>
        <dbReference type="Proteomes" id="UP001519345"/>
    </source>
</evidence>
<accession>A0ABS4IAQ6</accession>
<keyword evidence="1" id="KW-0472">Membrane</keyword>
<evidence type="ECO:0000313" key="2">
    <source>
        <dbReference type="EMBL" id="MBP1968007.1"/>
    </source>
</evidence>
<dbReference type="RefSeq" id="WP_264917446.1">
    <property type="nucleotide sequence ID" value="NZ_CP110224.1"/>
</dbReference>
<proteinExistence type="predicted"/>
<keyword evidence="3" id="KW-1185">Reference proteome</keyword>
<sequence length="44" mass="5105">MKLIYKMNNYFFDEDTILLSDALWFYALVPSSMIIVLIMLGGLT</sequence>